<dbReference type="AlphaFoldDB" id="A0A8K0F3Z5"/>
<dbReference type="InterPro" id="IPR008979">
    <property type="entry name" value="Galactose-bd-like_sf"/>
</dbReference>
<dbReference type="EMBL" id="OV696694">
    <property type="protein sequence ID" value="CAH1274499.1"/>
    <property type="molecule type" value="Genomic_DNA"/>
</dbReference>
<evidence type="ECO:0000259" key="1">
    <source>
        <dbReference type="PROSITE" id="PS50022"/>
    </source>
</evidence>
<feature type="domain" description="F5/8 type C" evidence="1">
    <location>
        <begin position="185"/>
        <end position="254"/>
    </location>
</feature>
<dbReference type="SUPFAM" id="SSF49785">
    <property type="entry name" value="Galactose-binding domain-like"/>
    <property type="match status" value="1"/>
</dbReference>
<dbReference type="OrthoDB" id="10660415at2759"/>
<evidence type="ECO:0000313" key="3">
    <source>
        <dbReference type="Proteomes" id="UP000838412"/>
    </source>
</evidence>
<accession>A0A8K0F3Z5</accession>
<name>A0A8K0F3Z5_BRALA</name>
<dbReference type="Pfam" id="PF00754">
    <property type="entry name" value="F5_F8_type_C"/>
    <property type="match status" value="1"/>
</dbReference>
<evidence type="ECO:0000313" key="2">
    <source>
        <dbReference type="EMBL" id="CAH1274499.1"/>
    </source>
</evidence>
<dbReference type="InterPro" id="IPR000421">
    <property type="entry name" value="FA58C"/>
</dbReference>
<dbReference type="Proteomes" id="UP000838412">
    <property type="component" value="Chromosome 9"/>
</dbReference>
<gene>
    <name evidence="2" type="primary">RS1</name>
    <name evidence="2" type="ORF">BLAG_LOCUS25497</name>
</gene>
<dbReference type="PANTHER" id="PTHR24543">
    <property type="entry name" value="MULTICOPPER OXIDASE-RELATED"/>
    <property type="match status" value="1"/>
</dbReference>
<dbReference type="Gene3D" id="2.60.120.260">
    <property type="entry name" value="Galactose-binding domain-like"/>
    <property type="match status" value="1"/>
</dbReference>
<proteinExistence type="predicted"/>
<organism evidence="2 3">
    <name type="scientific">Branchiostoma lanceolatum</name>
    <name type="common">Common lancelet</name>
    <name type="synonym">Amphioxus lanceolatum</name>
    <dbReference type="NCBI Taxonomy" id="7740"/>
    <lineage>
        <taxon>Eukaryota</taxon>
        <taxon>Metazoa</taxon>
        <taxon>Chordata</taxon>
        <taxon>Cephalochordata</taxon>
        <taxon>Leptocardii</taxon>
        <taxon>Amphioxiformes</taxon>
        <taxon>Branchiostomatidae</taxon>
        <taxon>Branchiostoma</taxon>
    </lineage>
</organism>
<dbReference type="PROSITE" id="PS50022">
    <property type="entry name" value="FA58C_3"/>
    <property type="match status" value="1"/>
</dbReference>
<reference evidence="2" key="1">
    <citation type="submission" date="2022-01" db="EMBL/GenBank/DDBJ databases">
        <authorList>
            <person name="Braso-Vives M."/>
        </authorList>
    </citation>
    <scope>NUCLEOTIDE SEQUENCE</scope>
</reference>
<sequence>MCTCVTSVHAEEIKESENKYLLRYEEDHGIRLARDSIKNNPGLRALSKLCLNFLWASPTLWLLVELEAVASTQGFLVEMEAVALTRGLLVELEAVASTQGLLVELEAVASTQGLLVELEAVALTQGLLVEMEAVALTQGLLVELEAVALTQGLLLEMEAVALTQGLLVEMEAVALTQGLLAAEIVDLGELVQVTGFITQGRPQYTPEQYVTEYTVYYSTDGINFIPYNDDTNTPVVFTANTDITTAVTNLVSIS</sequence>
<keyword evidence="3" id="KW-1185">Reference proteome</keyword>
<protein>
    <submittedName>
        <fullName evidence="2">RS1 protein</fullName>
    </submittedName>
</protein>